<protein>
    <submittedName>
        <fullName evidence="1">Uncharacterized protein</fullName>
    </submittedName>
</protein>
<gene>
    <name evidence="1" type="ORF">GCK32_019515</name>
</gene>
<keyword evidence="2" id="KW-1185">Reference proteome</keyword>
<dbReference type="Proteomes" id="UP001331761">
    <property type="component" value="Unassembled WGS sequence"/>
</dbReference>
<dbReference type="AlphaFoldDB" id="A0AAN8EV45"/>
<reference evidence="1 2" key="1">
    <citation type="submission" date="2019-10" db="EMBL/GenBank/DDBJ databases">
        <title>Assembly and Annotation for the nematode Trichostrongylus colubriformis.</title>
        <authorList>
            <person name="Martin J."/>
        </authorList>
    </citation>
    <scope>NUCLEOTIDE SEQUENCE [LARGE SCALE GENOMIC DNA]</scope>
    <source>
        <strain evidence="1">G859</strain>
        <tissue evidence="1">Whole worm</tissue>
    </source>
</reference>
<organism evidence="1 2">
    <name type="scientific">Trichostrongylus colubriformis</name>
    <name type="common">Black scour worm</name>
    <dbReference type="NCBI Taxonomy" id="6319"/>
    <lineage>
        <taxon>Eukaryota</taxon>
        <taxon>Metazoa</taxon>
        <taxon>Ecdysozoa</taxon>
        <taxon>Nematoda</taxon>
        <taxon>Chromadorea</taxon>
        <taxon>Rhabditida</taxon>
        <taxon>Rhabditina</taxon>
        <taxon>Rhabditomorpha</taxon>
        <taxon>Strongyloidea</taxon>
        <taxon>Trichostrongylidae</taxon>
        <taxon>Trichostrongylus</taxon>
    </lineage>
</organism>
<dbReference type="EMBL" id="WIXE01022586">
    <property type="protein sequence ID" value="KAK5967346.1"/>
    <property type="molecule type" value="Genomic_DNA"/>
</dbReference>
<proteinExistence type="predicted"/>
<accession>A0AAN8EV45</accession>
<evidence type="ECO:0000313" key="2">
    <source>
        <dbReference type="Proteomes" id="UP001331761"/>
    </source>
</evidence>
<comment type="caution">
    <text evidence="1">The sequence shown here is derived from an EMBL/GenBank/DDBJ whole genome shotgun (WGS) entry which is preliminary data.</text>
</comment>
<sequence length="66" mass="7613">IDRLQRENDLLRKALQTTEVKVECKSEDKMVDGFDVNEMYGTKNELLLMALNYNMTSRPKESANSS</sequence>
<evidence type="ECO:0000313" key="1">
    <source>
        <dbReference type="EMBL" id="KAK5967346.1"/>
    </source>
</evidence>
<name>A0AAN8EV45_TRICO</name>
<feature type="non-terminal residue" evidence="1">
    <location>
        <position position="1"/>
    </location>
</feature>